<evidence type="ECO:0000256" key="8">
    <source>
        <dbReference type="SAM" id="MobiDB-lite"/>
    </source>
</evidence>
<dbReference type="InterPro" id="IPR059226">
    <property type="entry name" value="Choice_anch_Q_dom"/>
</dbReference>
<dbReference type="OrthoDB" id="423072at2"/>
<comment type="subcellular location">
    <subcellularLocation>
        <location evidence="1">Membrane</location>
    </subcellularLocation>
    <subcellularLocation>
        <location evidence="2">Secreted</location>
    </subcellularLocation>
</comment>
<keyword evidence="3" id="KW-0964">Secreted</keyword>
<evidence type="ECO:0000256" key="4">
    <source>
        <dbReference type="ARBA" id="ARBA00022656"/>
    </source>
</evidence>
<keyword evidence="7" id="KW-0472">Membrane</keyword>
<dbReference type="Gene3D" id="2.160.20.10">
    <property type="entry name" value="Single-stranded right-handed beta-helix, Pectin lyase-like"/>
    <property type="match status" value="1"/>
</dbReference>
<name>A0A3M0CRM6_9PROT</name>
<dbReference type="PANTHER" id="PTHR38340:SF1">
    <property type="entry name" value="S-LAYER PROTEIN"/>
    <property type="match status" value="1"/>
</dbReference>
<keyword evidence="10" id="KW-1185">Reference proteome</keyword>
<dbReference type="InterPro" id="IPR001343">
    <property type="entry name" value="Hemolysn_Ca-bd"/>
</dbReference>
<dbReference type="EMBL" id="REFR01000009">
    <property type="protein sequence ID" value="RMB12132.1"/>
    <property type="molecule type" value="Genomic_DNA"/>
</dbReference>
<protein>
    <submittedName>
        <fullName evidence="9">Hemolysin type calcium-binding protein</fullName>
    </submittedName>
</protein>
<evidence type="ECO:0000256" key="1">
    <source>
        <dbReference type="ARBA" id="ARBA00004370"/>
    </source>
</evidence>
<organism evidence="9 10">
    <name type="scientific">Eilatimonas milleporae</name>
    <dbReference type="NCBI Taxonomy" id="911205"/>
    <lineage>
        <taxon>Bacteria</taxon>
        <taxon>Pseudomonadati</taxon>
        <taxon>Pseudomonadota</taxon>
        <taxon>Alphaproteobacteria</taxon>
        <taxon>Kordiimonadales</taxon>
        <taxon>Kordiimonadaceae</taxon>
        <taxon>Eilatimonas</taxon>
    </lineage>
</organism>
<accession>A0A3M0CRM6</accession>
<dbReference type="SUPFAM" id="SSF51126">
    <property type="entry name" value="Pectin lyase-like"/>
    <property type="match status" value="1"/>
</dbReference>
<dbReference type="GO" id="GO:0090729">
    <property type="term" value="F:toxin activity"/>
    <property type="evidence" value="ECO:0007669"/>
    <property type="project" value="UniProtKB-KW"/>
</dbReference>
<dbReference type="NCBIfam" id="NF041518">
    <property type="entry name" value="choice_anch_Q"/>
    <property type="match status" value="1"/>
</dbReference>
<dbReference type="InterPro" id="IPR018511">
    <property type="entry name" value="Hemolysin-typ_Ca-bd_CS"/>
</dbReference>
<dbReference type="InterPro" id="IPR006626">
    <property type="entry name" value="PbH1"/>
</dbReference>
<comment type="caution">
    <text evidence="9">The sequence shown here is derived from an EMBL/GenBank/DDBJ whole genome shotgun (WGS) entry which is preliminary data.</text>
</comment>
<evidence type="ECO:0000256" key="2">
    <source>
        <dbReference type="ARBA" id="ARBA00004613"/>
    </source>
</evidence>
<dbReference type="PRINTS" id="PR00313">
    <property type="entry name" value="CABNDNGRPT"/>
</dbReference>
<evidence type="ECO:0000313" key="10">
    <source>
        <dbReference type="Proteomes" id="UP000271227"/>
    </source>
</evidence>
<keyword evidence="6" id="KW-0843">Virulence</keyword>
<keyword evidence="4" id="KW-0800">Toxin</keyword>
<dbReference type="Pfam" id="PF00353">
    <property type="entry name" value="HemolysinCabind"/>
    <property type="match status" value="3"/>
</dbReference>
<dbReference type="GO" id="GO:0005576">
    <property type="term" value="C:extracellular region"/>
    <property type="evidence" value="ECO:0007669"/>
    <property type="project" value="UniProtKB-SubCell"/>
</dbReference>
<gene>
    <name evidence="9" type="ORF">BXY39_0622</name>
</gene>
<feature type="region of interest" description="Disordered" evidence="8">
    <location>
        <begin position="961"/>
        <end position="1057"/>
    </location>
</feature>
<dbReference type="SMART" id="SM00710">
    <property type="entry name" value="PbH1"/>
    <property type="match status" value="8"/>
</dbReference>
<sequence>MATLTVTNTNDSGAGSLRQAILDAAPGDTVTFSGAISGGTITLTGGELAIAKDLIIDGDLNDDDVPDITISGGGTDRVFNITGGGSDVTLDGLTITGGNVAGNGAGVSVSAATVTITDSTIQNNTSTGSFSGGGLYGGGVANITVSNTTISGNSAALGGGIRVRTNGSITIDDSTISSNSGTTYGGGLTVTHGTTAIITDSTFTGNSTSSVVSANHGGGAILLFAPATLVNVTISGNSSANVGGGLSLAGSGGRASLYNVTISGNSAVNGGGGVNLGGSGAFAIQNSIVLGNASTNADDEFRDPTPNTTFTGTNLIGADASAFDASVDAAVINADPTTVFASTVANGADTTITAGVLADNGGPVQTIALNAAPSNPALDVGTGPLSVDFGAGPVDVTVDAAGNARSVDQTSLDNGGPIDAGAVELQTVLNAAPRLVIADGTLSYSEGDAATQIDGSATVSDSDGDADWNGGTLAIQVTGNMESADRISISDTDGDGTAITISGTDILANGTDVGDLSATGGTVTGGTALTITFDTDATNGIVQEVLQSLRYDNTSDAPGTSDRTVTVTATDTNSGSSSDTRTISISAVNDAPSLTAGGTLSAVAEDTTAPTGAALNSLGITVTDPDSGASVSGYAIVGNTANAVTQGTWQYSADSGTSWFNIGAVTDGATALPLAATTLVRFVPAADFAGTPPGLTVRALDDSYSGGFASGALSTTVDTSTNGTTTAISANTETIATSITGVNDVPTSTGASLSATVGQGRTLQVSDFAFSDVDGDSLASVRIDTSVSGLTLNGTAVTDGQVIAVADITGGNLVFTGGSVGNAGFTYSVNDGTAFASSPANATITVASAGPPPPNTPPVTGGGSAGLDAGAAYTLRIGDFGFSDADGDAIRTVLIDSLPEIGTLTLNGVAVSVGQSIRASEISAGRLVYTSDVRGADARFTFRVSDGEDTSGAARFDLLVADPEPVDPGDPGDPGNGGGEPSDDLEGTPAADTLIGGDADDVVRGQEGDDNIRGAGGDDEILAGRRDNGNDTLSGGTGNDTLGGGVGDDNIDGGDDDDILFGREGSDMLLGGDGNDIIFTGDGDDTVNGGFGNDTLWGSDGDDLLIGGAGSDTFTFGRLAGNDRVADFDIGDDALHLRHAVRDFESLDDVAAAARLSVDGNGNPSLVIDLGPGEDGTPQSVSLTGLTLADLQDMTILI</sequence>
<feature type="compositionally biased region" description="Gly residues" evidence="8">
    <location>
        <begin position="1035"/>
        <end position="1047"/>
    </location>
</feature>
<dbReference type="InterPro" id="IPR012334">
    <property type="entry name" value="Pectin_lyas_fold"/>
</dbReference>
<dbReference type="InterPro" id="IPR050557">
    <property type="entry name" value="RTX_toxin/Mannuronan_C5-epim"/>
</dbReference>
<dbReference type="PROSITE" id="PS00330">
    <property type="entry name" value="HEMOLYSIN_CALCIUM"/>
    <property type="match status" value="1"/>
</dbReference>
<dbReference type="Gene3D" id="2.150.10.10">
    <property type="entry name" value="Serralysin-like metalloprotease, C-terminal"/>
    <property type="match status" value="3"/>
</dbReference>
<dbReference type="AlphaFoldDB" id="A0A3M0CRM6"/>
<dbReference type="InParanoid" id="A0A3M0CRM6"/>
<dbReference type="GO" id="GO:0005509">
    <property type="term" value="F:calcium ion binding"/>
    <property type="evidence" value="ECO:0007669"/>
    <property type="project" value="InterPro"/>
</dbReference>
<evidence type="ECO:0000256" key="3">
    <source>
        <dbReference type="ARBA" id="ARBA00022525"/>
    </source>
</evidence>
<dbReference type="InterPro" id="IPR003995">
    <property type="entry name" value="RTX_toxin_determinant-A"/>
</dbReference>
<dbReference type="PRINTS" id="PR01488">
    <property type="entry name" value="RTXTOXINA"/>
</dbReference>
<evidence type="ECO:0000256" key="5">
    <source>
        <dbReference type="ARBA" id="ARBA00022737"/>
    </source>
</evidence>
<dbReference type="PANTHER" id="PTHR38340">
    <property type="entry name" value="S-LAYER PROTEIN"/>
    <property type="match status" value="1"/>
</dbReference>
<keyword evidence="5" id="KW-0677">Repeat</keyword>
<dbReference type="SUPFAM" id="SSF51120">
    <property type="entry name" value="beta-Roll"/>
    <property type="match status" value="1"/>
</dbReference>
<dbReference type="InterPro" id="IPR011050">
    <property type="entry name" value="Pectin_lyase_fold/virulence"/>
</dbReference>
<feature type="compositionally biased region" description="Basic and acidic residues" evidence="8">
    <location>
        <begin position="1001"/>
        <end position="1012"/>
    </location>
</feature>
<evidence type="ECO:0000256" key="7">
    <source>
        <dbReference type="ARBA" id="ARBA00023136"/>
    </source>
</evidence>
<dbReference type="RefSeq" id="WP_121937336.1">
    <property type="nucleotide sequence ID" value="NZ_REFR01000009.1"/>
</dbReference>
<reference evidence="9 10" key="1">
    <citation type="submission" date="2018-10" db="EMBL/GenBank/DDBJ databases">
        <title>Genomic Encyclopedia of Archaeal and Bacterial Type Strains, Phase II (KMG-II): from individual species to whole genera.</title>
        <authorList>
            <person name="Goeker M."/>
        </authorList>
    </citation>
    <scope>NUCLEOTIDE SEQUENCE [LARGE SCALE GENOMIC DNA]</scope>
    <source>
        <strain evidence="9 10">DSM 25217</strain>
    </source>
</reference>
<dbReference type="InterPro" id="IPR011049">
    <property type="entry name" value="Serralysin-like_metalloprot_C"/>
</dbReference>
<dbReference type="GO" id="GO:0016020">
    <property type="term" value="C:membrane"/>
    <property type="evidence" value="ECO:0007669"/>
    <property type="project" value="UniProtKB-SubCell"/>
</dbReference>
<evidence type="ECO:0000313" key="9">
    <source>
        <dbReference type="EMBL" id="RMB12132.1"/>
    </source>
</evidence>
<proteinExistence type="predicted"/>
<dbReference type="Proteomes" id="UP000271227">
    <property type="component" value="Unassembled WGS sequence"/>
</dbReference>
<evidence type="ECO:0000256" key="6">
    <source>
        <dbReference type="ARBA" id="ARBA00023026"/>
    </source>
</evidence>